<feature type="compositionally biased region" description="Polar residues" evidence="1">
    <location>
        <begin position="1"/>
        <end position="16"/>
    </location>
</feature>
<organism evidence="3 4">
    <name type="scientific">Colletotrichum plurivorum</name>
    <dbReference type="NCBI Taxonomy" id="2175906"/>
    <lineage>
        <taxon>Eukaryota</taxon>
        <taxon>Fungi</taxon>
        <taxon>Dikarya</taxon>
        <taxon>Ascomycota</taxon>
        <taxon>Pezizomycotina</taxon>
        <taxon>Sordariomycetes</taxon>
        <taxon>Hypocreomycetidae</taxon>
        <taxon>Glomerellales</taxon>
        <taxon>Glomerellaceae</taxon>
        <taxon>Colletotrichum</taxon>
        <taxon>Colletotrichum orchidearum species complex</taxon>
    </lineage>
</organism>
<feature type="region of interest" description="Disordered" evidence="1">
    <location>
        <begin position="1"/>
        <end position="24"/>
    </location>
</feature>
<feature type="transmembrane region" description="Helical" evidence="2">
    <location>
        <begin position="192"/>
        <end position="210"/>
    </location>
</feature>
<feature type="transmembrane region" description="Helical" evidence="2">
    <location>
        <begin position="124"/>
        <end position="148"/>
    </location>
</feature>
<evidence type="ECO:0000256" key="1">
    <source>
        <dbReference type="SAM" id="MobiDB-lite"/>
    </source>
</evidence>
<dbReference type="EMBL" id="WIGO01000277">
    <property type="protein sequence ID" value="KAF6820092.1"/>
    <property type="molecule type" value="Genomic_DNA"/>
</dbReference>
<feature type="transmembrane region" description="Helical" evidence="2">
    <location>
        <begin position="91"/>
        <end position="112"/>
    </location>
</feature>
<sequence>MSVSVASETSRNNTSAHPYRHQSPLDLVHEIPTSPAGSILLKIRNGVYGNVPENDHFRSASTDHASSRQTAKEDSSQAFEPLAKSRTLFKWVFEILALLLSASAFVAIIVILKKYDGKPPPGSAYLNINTLVAIFSTILRASVAYIVAQIIGQSKWQWMENARPLRHLERLHNATTGPWGSLKYLFLTWEPLVGIISAVVIILSAAIGPFSQQAATKNVCHGPKLSGHEASLRFALGTGTTMEDRAKMATAINGLMYGASDSFAATSSLYSCGSSNGTFGDDYPAITHASAAICSACTNAVSSMKGFDRGKDGVYYQFAEGTNFSVSASQRRLDMTVTFESPREDHWGVISGENITVSTVALGWTENPAAANCSIYPCVRYYNANVTNGVFEEIVISQAPTELYVAEDLVFPTNPDFLVLIDPCFQASGRYDKSNISSDRSSRTWTTSHSSFRAPRECVGYTSSQFYRTLYTFLSETVAGSCGNDTVGQGPRGCDQNKWWISALFRERNATFESISGAFDRMATAITNQMRAEMGLVVPGRETETYCWYHRRDTPHEGV</sequence>
<name>A0A8H6JVF6_9PEZI</name>
<evidence type="ECO:0000313" key="4">
    <source>
        <dbReference type="Proteomes" id="UP000654918"/>
    </source>
</evidence>
<keyword evidence="2" id="KW-1133">Transmembrane helix</keyword>
<feature type="region of interest" description="Disordered" evidence="1">
    <location>
        <begin position="54"/>
        <end position="77"/>
    </location>
</feature>
<protein>
    <submittedName>
        <fullName evidence="3">Uncharacterized protein</fullName>
    </submittedName>
</protein>
<proteinExistence type="predicted"/>
<dbReference type="Proteomes" id="UP000654918">
    <property type="component" value="Unassembled WGS sequence"/>
</dbReference>
<gene>
    <name evidence="3" type="ORF">CPLU01_12866</name>
</gene>
<keyword evidence="4" id="KW-1185">Reference proteome</keyword>
<dbReference type="PANTHER" id="PTHR35394">
    <property type="entry name" value="DUF3176 DOMAIN-CONTAINING PROTEIN"/>
    <property type="match status" value="1"/>
</dbReference>
<reference evidence="3" key="1">
    <citation type="journal article" date="2020" name="Phytopathology">
        <title>Genome Sequence Resources of Colletotrichum truncatum, C. plurivorum, C. musicola, and C. sojae: Four Species Pathogenic to Soybean (Glycine max).</title>
        <authorList>
            <person name="Rogerio F."/>
            <person name="Boufleur T.R."/>
            <person name="Ciampi-Guillardi M."/>
            <person name="Sukno S.A."/>
            <person name="Thon M.R."/>
            <person name="Massola Junior N.S."/>
            <person name="Baroncelli R."/>
        </authorList>
    </citation>
    <scope>NUCLEOTIDE SEQUENCE</scope>
    <source>
        <strain evidence="3">LFN00145</strain>
    </source>
</reference>
<dbReference type="Pfam" id="PF11374">
    <property type="entry name" value="DUF3176"/>
    <property type="match status" value="1"/>
</dbReference>
<keyword evidence="2" id="KW-0812">Transmembrane</keyword>
<evidence type="ECO:0000313" key="3">
    <source>
        <dbReference type="EMBL" id="KAF6820092.1"/>
    </source>
</evidence>
<dbReference type="AlphaFoldDB" id="A0A8H6JVF6"/>
<dbReference type="PANTHER" id="PTHR35394:SF5">
    <property type="entry name" value="DUF3176 DOMAIN-CONTAINING PROTEIN"/>
    <property type="match status" value="1"/>
</dbReference>
<evidence type="ECO:0000256" key="2">
    <source>
        <dbReference type="SAM" id="Phobius"/>
    </source>
</evidence>
<comment type="caution">
    <text evidence="3">The sequence shown here is derived from an EMBL/GenBank/DDBJ whole genome shotgun (WGS) entry which is preliminary data.</text>
</comment>
<feature type="compositionally biased region" description="Polar residues" evidence="1">
    <location>
        <begin position="59"/>
        <end position="69"/>
    </location>
</feature>
<accession>A0A8H6JVF6</accession>
<keyword evidence="2" id="KW-0472">Membrane</keyword>
<dbReference type="InterPro" id="IPR021514">
    <property type="entry name" value="DUF3176"/>
</dbReference>